<dbReference type="InterPro" id="IPR001584">
    <property type="entry name" value="Integrase_cat-core"/>
</dbReference>
<dbReference type="GO" id="GO:0003676">
    <property type="term" value="F:nucleic acid binding"/>
    <property type="evidence" value="ECO:0007669"/>
    <property type="project" value="InterPro"/>
</dbReference>
<accession>A0A2U2BAC0</accession>
<dbReference type="InterPro" id="IPR012337">
    <property type="entry name" value="RNaseH-like_sf"/>
</dbReference>
<evidence type="ECO:0000313" key="3">
    <source>
        <dbReference type="Proteomes" id="UP000244956"/>
    </source>
</evidence>
<dbReference type="InterPro" id="IPR050900">
    <property type="entry name" value="Transposase_IS3/IS150/IS904"/>
</dbReference>
<proteinExistence type="predicted"/>
<dbReference type="Gene3D" id="3.30.420.10">
    <property type="entry name" value="Ribonuclease H-like superfamily/Ribonuclease H"/>
    <property type="match status" value="1"/>
</dbReference>
<comment type="caution">
    <text evidence="2">The sequence shown here is derived from an EMBL/GenBank/DDBJ whole genome shotgun (WGS) entry which is preliminary data.</text>
</comment>
<evidence type="ECO:0000259" key="1">
    <source>
        <dbReference type="PROSITE" id="PS50994"/>
    </source>
</evidence>
<dbReference type="SUPFAM" id="SSF53098">
    <property type="entry name" value="Ribonuclease H-like"/>
    <property type="match status" value="1"/>
</dbReference>
<dbReference type="PANTHER" id="PTHR46889">
    <property type="entry name" value="TRANSPOSASE INSF FOR INSERTION SEQUENCE IS3B-RELATED"/>
    <property type="match status" value="1"/>
</dbReference>
<evidence type="ECO:0000313" key="2">
    <source>
        <dbReference type="EMBL" id="PWD99976.1"/>
    </source>
</evidence>
<dbReference type="PANTHER" id="PTHR46889:SF5">
    <property type="entry name" value="INTEGRASE PROTEIN"/>
    <property type="match status" value="1"/>
</dbReference>
<keyword evidence="3" id="KW-1185">Reference proteome</keyword>
<gene>
    <name evidence="2" type="ORF">DDZ16_06315</name>
</gene>
<dbReference type="Proteomes" id="UP000244956">
    <property type="component" value="Unassembled WGS sequence"/>
</dbReference>
<dbReference type="EMBL" id="QEWP01000004">
    <property type="protein sequence ID" value="PWD99976.1"/>
    <property type="molecule type" value="Genomic_DNA"/>
</dbReference>
<dbReference type="OrthoDB" id="9815231at2"/>
<dbReference type="AlphaFoldDB" id="A0A2U2BAC0"/>
<dbReference type="GO" id="GO:0015074">
    <property type="term" value="P:DNA integration"/>
    <property type="evidence" value="ECO:0007669"/>
    <property type="project" value="InterPro"/>
</dbReference>
<protein>
    <submittedName>
        <fullName evidence="2">IS3 family transposase</fullName>
    </submittedName>
</protein>
<dbReference type="NCBIfam" id="NF033516">
    <property type="entry name" value="transpos_IS3"/>
    <property type="match status" value="1"/>
</dbReference>
<dbReference type="Pfam" id="PF00665">
    <property type="entry name" value="rve"/>
    <property type="match status" value="1"/>
</dbReference>
<reference evidence="2 3" key="1">
    <citation type="submission" date="2018-05" db="EMBL/GenBank/DDBJ databases">
        <title>Marinilabilia rubrum sp. nov., isolated from saltern sediment.</title>
        <authorList>
            <person name="Zhang R."/>
        </authorList>
    </citation>
    <scope>NUCLEOTIDE SEQUENCE [LARGE SCALE GENOMIC DNA]</scope>
    <source>
        <strain evidence="2 3">WTE16</strain>
    </source>
</reference>
<name>A0A2U2BAC0_9BACT</name>
<sequence length="313" mass="36803">MQTVEWLRQHIKEQPFTMNELYSVLEISKQAHWKMVKKFTQQNELKRILIQNIMQIRSIHPKMGAKKIYSILDPEGIGRDTFIDIYVNAGFQVVSERNYRKTTHSLPHLKYSNLASGMVLNDINQVWTSDITYLQIGEKEFLYIVLIIDVYSRRILGFNASADLRAQSNIKALKMVLRDREIERYKYLIHHSDRGVQYTSKTYTDLLESYNIKISMCESVYENTHIERVNGTIKNEYLCNFRIKNLTQCQRTLKKAVYAYNNGRPHEKLDFKTPVGFENNLSEIPLSSRPLVNIYSDQNRKLKSNVNQGTLFF</sequence>
<dbReference type="InterPro" id="IPR036397">
    <property type="entry name" value="RNaseH_sf"/>
</dbReference>
<dbReference type="PROSITE" id="PS50994">
    <property type="entry name" value="INTEGRASE"/>
    <property type="match status" value="1"/>
</dbReference>
<dbReference type="InterPro" id="IPR048020">
    <property type="entry name" value="Transpos_IS3"/>
</dbReference>
<organism evidence="2 3">
    <name type="scientific">Marinilabilia rubra</name>
    <dbReference type="NCBI Taxonomy" id="2162893"/>
    <lineage>
        <taxon>Bacteria</taxon>
        <taxon>Pseudomonadati</taxon>
        <taxon>Bacteroidota</taxon>
        <taxon>Bacteroidia</taxon>
        <taxon>Marinilabiliales</taxon>
        <taxon>Marinilabiliaceae</taxon>
        <taxon>Marinilabilia</taxon>
    </lineage>
</organism>
<feature type="domain" description="Integrase catalytic" evidence="1">
    <location>
        <begin position="103"/>
        <end position="282"/>
    </location>
</feature>